<dbReference type="AlphaFoldDB" id="A0AAE1VCC7"/>
<sequence>MLYNQVSILSLIWRMVLLVQLCAIEQDSPFGEIDDLECRLLDVSSLVNAKLTFSIKCIQNGGVVDDEEDSFHDYIQDFLQKLSCATELTIGSWFIEVPCMLLFKGLPIPEFKCKYLTLELHMEKFNLYGVAGFLRASHHVETLNVDMADILCDNLYCNFEEDNIDLPSWISSIAFPNLKNVKIANSLRVCLKEDFRWGVKVNLRSSFDKLAEVLLKNATVLEKFVSYQREVIVRMFKSIHLIRSKPPFFLPATAYKGL</sequence>
<accession>A0AAE1VCC7</accession>
<feature type="signal peptide" evidence="1">
    <location>
        <begin position="1"/>
        <end position="18"/>
    </location>
</feature>
<keyword evidence="1" id="KW-0732">Signal</keyword>
<proteinExistence type="predicted"/>
<organism evidence="2 3">
    <name type="scientific">Anisodus tanguticus</name>
    <dbReference type="NCBI Taxonomy" id="243964"/>
    <lineage>
        <taxon>Eukaryota</taxon>
        <taxon>Viridiplantae</taxon>
        <taxon>Streptophyta</taxon>
        <taxon>Embryophyta</taxon>
        <taxon>Tracheophyta</taxon>
        <taxon>Spermatophyta</taxon>
        <taxon>Magnoliopsida</taxon>
        <taxon>eudicotyledons</taxon>
        <taxon>Gunneridae</taxon>
        <taxon>Pentapetalae</taxon>
        <taxon>asterids</taxon>
        <taxon>lamiids</taxon>
        <taxon>Solanales</taxon>
        <taxon>Solanaceae</taxon>
        <taxon>Solanoideae</taxon>
        <taxon>Hyoscyameae</taxon>
        <taxon>Anisodus</taxon>
    </lineage>
</organism>
<evidence type="ECO:0000313" key="2">
    <source>
        <dbReference type="EMBL" id="KAK4364688.1"/>
    </source>
</evidence>
<evidence type="ECO:0008006" key="4">
    <source>
        <dbReference type="Google" id="ProtNLM"/>
    </source>
</evidence>
<evidence type="ECO:0000256" key="1">
    <source>
        <dbReference type="SAM" id="SignalP"/>
    </source>
</evidence>
<dbReference type="EMBL" id="JAVYJV010000008">
    <property type="protein sequence ID" value="KAK4364688.1"/>
    <property type="molecule type" value="Genomic_DNA"/>
</dbReference>
<evidence type="ECO:0000313" key="3">
    <source>
        <dbReference type="Proteomes" id="UP001291623"/>
    </source>
</evidence>
<comment type="caution">
    <text evidence="2">The sequence shown here is derived from an EMBL/GenBank/DDBJ whole genome shotgun (WGS) entry which is preliminary data.</text>
</comment>
<reference evidence="2" key="1">
    <citation type="submission" date="2023-12" db="EMBL/GenBank/DDBJ databases">
        <title>Genome assembly of Anisodus tanguticus.</title>
        <authorList>
            <person name="Wang Y.-J."/>
        </authorList>
    </citation>
    <scope>NUCLEOTIDE SEQUENCE</scope>
    <source>
        <strain evidence="2">KB-2021</strain>
        <tissue evidence="2">Leaf</tissue>
    </source>
</reference>
<dbReference type="Proteomes" id="UP001291623">
    <property type="component" value="Unassembled WGS sequence"/>
</dbReference>
<name>A0AAE1VCC7_9SOLA</name>
<feature type="chain" id="PRO_5042295113" description="FBD domain-containing protein" evidence="1">
    <location>
        <begin position="19"/>
        <end position="258"/>
    </location>
</feature>
<keyword evidence="3" id="KW-1185">Reference proteome</keyword>
<protein>
    <recommendedName>
        <fullName evidence="4">FBD domain-containing protein</fullName>
    </recommendedName>
</protein>
<gene>
    <name evidence="2" type="ORF">RND71_016046</name>
</gene>